<feature type="transmembrane region" description="Helical" evidence="1">
    <location>
        <begin position="144"/>
        <end position="162"/>
    </location>
</feature>
<organism evidence="3 4">
    <name type="scientific">Rhodoferax aquaticus</name>
    <dbReference type="NCBI Taxonomy" id="2527691"/>
    <lineage>
        <taxon>Bacteria</taxon>
        <taxon>Pseudomonadati</taxon>
        <taxon>Pseudomonadota</taxon>
        <taxon>Betaproteobacteria</taxon>
        <taxon>Burkholderiales</taxon>
        <taxon>Comamonadaceae</taxon>
        <taxon>Rhodoferax</taxon>
    </lineage>
</organism>
<sequence length="325" mass="34306">MRHTLLALAHRHRLNRSQTQALLQEAGLSQEPDGVAVWLPRGVAVLAAALLGLGLVMWIAANWDTMGRAGHFVLLQGLVALSAVGAACIPKVRAPLGLLALLGIGGLFAYFGQTYQTGADPWQLFALWAALALPLCVGARSDVLWVPWTVVVLTAVALWTHTYGGHRWRVDPDLLTVHLLAWTATLVVVAALSSRWAHFTGAGVWGFRTACTLSVIAITLTAVGGLFHETLAGQYPAGLLVLGLGAAWLARPKHFDIVALSALALGVNALLVSGLVRYLSEGAGSDWIARFMVVGLFAAGLLAASVSGILTLSKRRAPRTEGTSV</sequence>
<dbReference type="Proteomes" id="UP000317365">
    <property type="component" value="Chromosome"/>
</dbReference>
<keyword evidence="1" id="KW-1133">Transmembrane helix</keyword>
<keyword evidence="1" id="KW-0812">Transmembrane</keyword>
<protein>
    <submittedName>
        <fullName evidence="3">DUF2157 domain-containing protein</fullName>
    </submittedName>
</protein>
<reference evidence="4" key="1">
    <citation type="submission" date="2019-02" db="EMBL/GenBank/DDBJ databases">
        <title>Complete genome sequence of Rhodoferax sp. Gr-4.</title>
        <authorList>
            <person name="Jin L."/>
        </authorList>
    </citation>
    <scope>NUCLEOTIDE SEQUENCE [LARGE SCALE GENOMIC DNA]</scope>
    <source>
        <strain evidence="4">Gr-4</strain>
    </source>
</reference>
<name>A0A515ES40_9BURK</name>
<evidence type="ECO:0000313" key="4">
    <source>
        <dbReference type="Proteomes" id="UP000317365"/>
    </source>
</evidence>
<feature type="transmembrane region" description="Helical" evidence="1">
    <location>
        <begin position="288"/>
        <end position="312"/>
    </location>
</feature>
<feature type="transmembrane region" description="Helical" evidence="1">
    <location>
        <begin position="174"/>
        <end position="193"/>
    </location>
</feature>
<evidence type="ECO:0000256" key="1">
    <source>
        <dbReference type="SAM" id="Phobius"/>
    </source>
</evidence>
<proteinExistence type="predicted"/>
<feature type="transmembrane region" description="Helical" evidence="1">
    <location>
        <begin position="96"/>
        <end position="115"/>
    </location>
</feature>
<feature type="domain" description="DUF2157" evidence="2">
    <location>
        <begin position="9"/>
        <end position="145"/>
    </location>
</feature>
<dbReference type="RefSeq" id="WP_142812632.1">
    <property type="nucleotide sequence ID" value="NZ_CP036282.1"/>
</dbReference>
<feature type="transmembrane region" description="Helical" evidence="1">
    <location>
        <begin position="69"/>
        <end position="89"/>
    </location>
</feature>
<feature type="transmembrane region" description="Helical" evidence="1">
    <location>
        <begin position="205"/>
        <end position="227"/>
    </location>
</feature>
<evidence type="ECO:0000313" key="3">
    <source>
        <dbReference type="EMBL" id="QDL55475.1"/>
    </source>
</evidence>
<dbReference type="InterPro" id="IPR018677">
    <property type="entry name" value="DUF2157"/>
</dbReference>
<feature type="transmembrane region" description="Helical" evidence="1">
    <location>
        <begin position="233"/>
        <end position="250"/>
    </location>
</feature>
<reference evidence="4" key="2">
    <citation type="journal article" date="2020" name="Int. J. Syst. Evol. Microbiol.">
        <title>Genomic insights into a novel species Rhodoferax aquaticus sp. nov., isolated from freshwater.</title>
        <authorList>
            <person name="Li T."/>
            <person name="Zhuo Y."/>
            <person name="Jin C.Z."/>
            <person name="Wu X."/>
            <person name="Ko S.R."/>
            <person name="Jin F.J."/>
            <person name="Ahn C.Y."/>
            <person name="Oh H.M."/>
            <person name="Lee H.G."/>
            <person name="Jin L."/>
        </authorList>
    </citation>
    <scope>NUCLEOTIDE SEQUENCE [LARGE SCALE GENOMIC DNA]</scope>
    <source>
        <strain evidence="4">Gr-4</strain>
    </source>
</reference>
<dbReference type="AlphaFoldDB" id="A0A515ES40"/>
<accession>A0A515ES40</accession>
<evidence type="ECO:0000259" key="2">
    <source>
        <dbReference type="Pfam" id="PF09925"/>
    </source>
</evidence>
<feature type="transmembrane region" description="Helical" evidence="1">
    <location>
        <begin position="257"/>
        <end position="276"/>
    </location>
</feature>
<feature type="transmembrane region" description="Helical" evidence="1">
    <location>
        <begin position="43"/>
        <end position="63"/>
    </location>
</feature>
<keyword evidence="1" id="KW-0472">Membrane</keyword>
<gene>
    <name evidence="3" type="ORF">EXZ61_15570</name>
</gene>
<dbReference type="EMBL" id="CP036282">
    <property type="protein sequence ID" value="QDL55475.1"/>
    <property type="molecule type" value="Genomic_DNA"/>
</dbReference>
<keyword evidence="4" id="KW-1185">Reference proteome</keyword>
<feature type="transmembrane region" description="Helical" evidence="1">
    <location>
        <begin position="121"/>
        <end position="137"/>
    </location>
</feature>
<dbReference type="KEGG" id="rhg:EXZ61_15570"/>
<dbReference type="Pfam" id="PF09925">
    <property type="entry name" value="DUF2157"/>
    <property type="match status" value="1"/>
</dbReference>